<reference evidence="1" key="1">
    <citation type="submission" date="2017-07" db="EMBL/GenBank/DDBJ databases">
        <title>Taro Niue Genome Assembly and Annotation.</title>
        <authorList>
            <person name="Atibalentja N."/>
            <person name="Keating K."/>
            <person name="Fields C.J."/>
        </authorList>
    </citation>
    <scope>NUCLEOTIDE SEQUENCE</scope>
    <source>
        <strain evidence="1">Niue_2</strain>
        <tissue evidence="1">Leaf</tissue>
    </source>
</reference>
<evidence type="ECO:0000313" key="1">
    <source>
        <dbReference type="EMBL" id="MQL99952.1"/>
    </source>
</evidence>
<dbReference type="EMBL" id="NMUH01002434">
    <property type="protein sequence ID" value="MQL99952.1"/>
    <property type="molecule type" value="Genomic_DNA"/>
</dbReference>
<evidence type="ECO:0000313" key="2">
    <source>
        <dbReference type="Proteomes" id="UP000652761"/>
    </source>
</evidence>
<protein>
    <submittedName>
        <fullName evidence="1">Uncharacterized protein</fullName>
    </submittedName>
</protein>
<sequence>MAGFGWLLAWRSGRMSSQNLHGAPVLGKATDQREDLREEVHQWQVPAFRGLVGSRQPDEHLARLGLGVPPMPRSLQGLREDDRCWLAPRYSCTVQKNIVCRIDATE</sequence>
<keyword evidence="2" id="KW-1185">Reference proteome</keyword>
<accession>A0A843VLX9</accession>
<comment type="caution">
    <text evidence="1">The sequence shown here is derived from an EMBL/GenBank/DDBJ whole genome shotgun (WGS) entry which is preliminary data.</text>
</comment>
<name>A0A843VLX9_COLES</name>
<gene>
    <name evidence="1" type="ORF">Taro_032682</name>
</gene>
<dbReference type="AlphaFoldDB" id="A0A843VLX9"/>
<proteinExistence type="predicted"/>
<organism evidence="1 2">
    <name type="scientific">Colocasia esculenta</name>
    <name type="common">Wild taro</name>
    <name type="synonym">Arum esculentum</name>
    <dbReference type="NCBI Taxonomy" id="4460"/>
    <lineage>
        <taxon>Eukaryota</taxon>
        <taxon>Viridiplantae</taxon>
        <taxon>Streptophyta</taxon>
        <taxon>Embryophyta</taxon>
        <taxon>Tracheophyta</taxon>
        <taxon>Spermatophyta</taxon>
        <taxon>Magnoliopsida</taxon>
        <taxon>Liliopsida</taxon>
        <taxon>Araceae</taxon>
        <taxon>Aroideae</taxon>
        <taxon>Colocasieae</taxon>
        <taxon>Colocasia</taxon>
    </lineage>
</organism>
<dbReference type="Proteomes" id="UP000652761">
    <property type="component" value="Unassembled WGS sequence"/>
</dbReference>